<evidence type="ECO:0000313" key="1">
    <source>
        <dbReference type="EMBL" id="ALE52583.1"/>
    </source>
</evidence>
<dbReference type="STRING" id="1705394.SP60_04770"/>
<sequence length="116" mass="13344">MRISILVHLFALIVIWLYSFNNYASLALSAALIMHFYWLNLNILLKKSNTILSFSLKDKTLITTDKLGRNRQYPCVYCAYQSQFLVIISLGKRSLVIFKDSLSSHSLSQLNRLLNA</sequence>
<proteinExistence type="predicted"/>
<dbReference type="Proteomes" id="UP000058020">
    <property type="component" value="Chromosome"/>
</dbReference>
<organism evidence="1 2">
    <name type="scientific">Candidatus Thioglobus autotrophicus</name>
    <dbReference type="NCBI Taxonomy" id="1705394"/>
    <lineage>
        <taxon>Bacteria</taxon>
        <taxon>Pseudomonadati</taxon>
        <taxon>Pseudomonadota</taxon>
        <taxon>Gammaproteobacteria</taxon>
        <taxon>Candidatus Pseudothioglobaceae</taxon>
        <taxon>Candidatus Thioglobus</taxon>
    </lineage>
</organism>
<evidence type="ECO:0000313" key="2">
    <source>
        <dbReference type="Proteomes" id="UP000058020"/>
    </source>
</evidence>
<protein>
    <submittedName>
        <fullName evidence="1">Uncharacterized protein</fullName>
    </submittedName>
</protein>
<dbReference type="KEGG" id="tho:SP60_04770"/>
<dbReference type="AlphaFoldDB" id="A0A0M4NH89"/>
<keyword evidence="2" id="KW-1185">Reference proteome</keyword>
<name>A0A0M4NH89_9GAMM</name>
<dbReference type="EMBL" id="CP010552">
    <property type="protein sequence ID" value="ALE52583.1"/>
    <property type="molecule type" value="Genomic_DNA"/>
</dbReference>
<accession>A0A0M4NH89</accession>
<reference evidence="1 2" key="1">
    <citation type="journal article" date="2015" name="Genome Announc.">
        <title>Genome Sequence of 'Candidatus Thioglobus autotrophica' Strain EF1, a Chemoautotroph from the SUP05 Clade of Marine Gammaproteobacteria.</title>
        <authorList>
            <person name="Shah V."/>
            <person name="Morris R.M."/>
        </authorList>
    </citation>
    <scope>NUCLEOTIDE SEQUENCE [LARGE SCALE GENOMIC DNA]</scope>
    <source>
        <strain evidence="1 2">EF1</strain>
    </source>
</reference>
<gene>
    <name evidence="1" type="ORF">SP60_04770</name>
</gene>